<dbReference type="InterPro" id="IPR052998">
    <property type="entry name" value="Hetero-Diels-Alderase-like"/>
</dbReference>
<keyword evidence="1" id="KW-0732">Signal</keyword>
<feature type="chain" id="PRO_5041156341" evidence="1">
    <location>
        <begin position="16"/>
        <end position="310"/>
    </location>
</feature>
<organism evidence="2 3">
    <name type="scientific">Penicillium atrosanguineum</name>
    <dbReference type="NCBI Taxonomy" id="1132637"/>
    <lineage>
        <taxon>Eukaryota</taxon>
        <taxon>Fungi</taxon>
        <taxon>Dikarya</taxon>
        <taxon>Ascomycota</taxon>
        <taxon>Pezizomycotina</taxon>
        <taxon>Eurotiomycetes</taxon>
        <taxon>Eurotiomycetidae</taxon>
        <taxon>Eurotiales</taxon>
        <taxon>Aspergillaceae</taxon>
        <taxon>Penicillium</taxon>
    </lineage>
</organism>
<evidence type="ECO:0000313" key="2">
    <source>
        <dbReference type="EMBL" id="KAJ5324023.1"/>
    </source>
</evidence>
<evidence type="ECO:0000256" key="1">
    <source>
        <dbReference type="SAM" id="SignalP"/>
    </source>
</evidence>
<dbReference type="AlphaFoldDB" id="A0A9W9Q5H9"/>
<feature type="signal peptide" evidence="1">
    <location>
        <begin position="1"/>
        <end position="15"/>
    </location>
</feature>
<keyword evidence="3" id="KW-1185">Reference proteome</keyword>
<comment type="caution">
    <text evidence="2">The sequence shown here is derived from an EMBL/GenBank/DDBJ whole genome shotgun (WGS) entry which is preliminary data.</text>
</comment>
<sequence length="310" mass="32877">MRAHLITLLANTILATSITQLSNFTNYVDIENSALRPNGHILLTTFDQGRLYTLNPLSDSPQAELVASLPGATALCGIAAIANDKFAIVGGVRGHYHYTNETVYTVDFSMDAVNPSVHAVARLPNASMLNGLSSMPKQPHIILIGDSRLGAIFRVDTTTGISRLAFKHDLLAAPTNASLPIGVNGLKVVDDYVLFTNSARNIFAHIRVSADGLHFGDVEIVARLDSSSGSDWDDFIVDSAGVAYVAQPDNAIARVMPGGTHSVIAGGGSSEEVKEPTSVQLANGGRSIYVTTRGDGKKVSGQVLEIQLLR</sequence>
<name>A0A9W9Q5H9_9EURO</name>
<dbReference type="InterPro" id="IPR011042">
    <property type="entry name" value="6-blade_b-propeller_TolB-like"/>
</dbReference>
<proteinExistence type="predicted"/>
<dbReference type="OrthoDB" id="9977941at2759"/>
<dbReference type="Gene3D" id="2.120.10.30">
    <property type="entry name" value="TolB, C-terminal domain"/>
    <property type="match status" value="1"/>
</dbReference>
<dbReference type="SUPFAM" id="SSF63829">
    <property type="entry name" value="Calcium-dependent phosphotriesterase"/>
    <property type="match status" value="1"/>
</dbReference>
<dbReference type="Proteomes" id="UP001147746">
    <property type="component" value="Unassembled WGS sequence"/>
</dbReference>
<accession>A0A9W9Q5H9</accession>
<dbReference type="PANTHER" id="PTHR42060:SF1">
    <property type="entry name" value="NHL REPEAT-CONTAINING PROTEIN"/>
    <property type="match status" value="1"/>
</dbReference>
<protein>
    <submittedName>
        <fullName evidence="2">Uncharacterized protein</fullName>
    </submittedName>
</protein>
<dbReference type="EMBL" id="JAPZBO010000002">
    <property type="protein sequence ID" value="KAJ5324023.1"/>
    <property type="molecule type" value="Genomic_DNA"/>
</dbReference>
<reference evidence="2" key="1">
    <citation type="submission" date="2022-12" db="EMBL/GenBank/DDBJ databases">
        <authorList>
            <person name="Petersen C."/>
        </authorList>
    </citation>
    <scope>NUCLEOTIDE SEQUENCE</scope>
    <source>
        <strain evidence="2">IBT 21472</strain>
    </source>
</reference>
<evidence type="ECO:0000313" key="3">
    <source>
        <dbReference type="Proteomes" id="UP001147746"/>
    </source>
</evidence>
<reference evidence="2" key="2">
    <citation type="journal article" date="2023" name="IMA Fungus">
        <title>Comparative genomic study of the Penicillium genus elucidates a diverse pangenome and 15 lateral gene transfer events.</title>
        <authorList>
            <person name="Petersen C."/>
            <person name="Sorensen T."/>
            <person name="Nielsen M.R."/>
            <person name="Sondergaard T.E."/>
            <person name="Sorensen J.L."/>
            <person name="Fitzpatrick D.A."/>
            <person name="Frisvad J.C."/>
            <person name="Nielsen K.L."/>
        </authorList>
    </citation>
    <scope>NUCLEOTIDE SEQUENCE</scope>
    <source>
        <strain evidence="2">IBT 21472</strain>
    </source>
</reference>
<dbReference type="PANTHER" id="PTHR42060">
    <property type="entry name" value="NHL REPEAT-CONTAINING PROTEIN-RELATED"/>
    <property type="match status" value="1"/>
</dbReference>
<gene>
    <name evidence="2" type="ORF">N7476_002623</name>
</gene>